<dbReference type="InterPro" id="IPR029052">
    <property type="entry name" value="Metallo-depent_PP-like"/>
</dbReference>
<accession>A0ABT7R076</accession>
<evidence type="ECO:0000256" key="2">
    <source>
        <dbReference type="ARBA" id="ARBA00022801"/>
    </source>
</evidence>
<evidence type="ECO:0000256" key="3">
    <source>
        <dbReference type="SAM" id="Phobius"/>
    </source>
</evidence>
<keyword evidence="3" id="KW-0472">Membrane</keyword>
<gene>
    <name evidence="5" type="ORF">PGH07_09980</name>
</gene>
<dbReference type="PANTHER" id="PTHR31302:SF31">
    <property type="entry name" value="PHOSPHODIESTERASE YAEI"/>
    <property type="match status" value="1"/>
</dbReference>
<dbReference type="SUPFAM" id="SSF56300">
    <property type="entry name" value="Metallo-dependent phosphatases"/>
    <property type="match status" value="1"/>
</dbReference>
<keyword evidence="3" id="KW-1133">Transmembrane helix</keyword>
<keyword evidence="2" id="KW-0378">Hydrolase</keyword>
<keyword evidence="3" id="KW-0812">Transmembrane</keyword>
<feature type="transmembrane region" description="Helical" evidence="3">
    <location>
        <begin position="65"/>
        <end position="90"/>
    </location>
</feature>
<dbReference type="InterPro" id="IPR004843">
    <property type="entry name" value="Calcineurin-like_PHP"/>
</dbReference>
<comment type="caution">
    <text evidence="5">The sequence shown here is derived from an EMBL/GenBank/DDBJ whole genome shotgun (WGS) entry which is preliminary data.</text>
</comment>
<organism evidence="5 6">
    <name type="scientific">Sulfurovum zhangzhouensis</name>
    <dbReference type="NCBI Taxonomy" id="3019067"/>
    <lineage>
        <taxon>Bacteria</taxon>
        <taxon>Pseudomonadati</taxon>
        <taxon>Campylobacterota</taxon>
        <taxon>Epsilonproteobacteria</taxon>
        <taxon>Campylobacterales</taxon>
        <taxon>Sulfurovaceae</taxon>
        <taxon>Sulfurovum</taxon>
    </lineage>
</organism>
<dbReference type="RefSeq" id="WP_289414325.1">
    <property type="nucleotide sequence ID" value="NZ_JAQIBD010000004.1"/>
</dbReference>
<feature type="transmembrane region" description="Helical" evidence="3">
    <location>
        <begin position="38"/>
        <end position="59"/>
    </location>
</feature>
<sequence>MNILPFVAIFLGFFALISIYISRRLINHLHLSDQIKHYLRFFLLLNYAGIIGYMLARYFSDTPNWLYFLLSLPIGILFLLFCTAVFYDIFRVGMLGIPMQPQRRDFLKKSLDIGALGVAFGVSADATYQARIVKLEEVPVKIKNLARPYTIAQISDTHVGGLINKKFMQNVVNRVNALEPDLVVITGDLVDVKLSQAQKALEALRGLKSTYGTYFIVGNHEYFHGIEEIIAYVKSIGIRVLENENIYIGEKGEGFNLAGVYDVFGYRIEQYKPDIHFALQGIEQDSPTILLAHQPRFVEEADGKVDLMLSGHTHGGQLYPFKALVRLQQPYVSGLHRHSDKTQVYVNKGTGFWGPPMRLGASSEITCLKLIKG</sequence>
<name>A0ABT7R076_9BACT</name>
<feature type="domain" description="Calcineurin-like phosphoesterase" evidence="4">
    <location>
        <begin position="150"/>
        <end position="315"/>
    </location>
</feature>
<dbReference type="EMBL" id="JAQIBD010000004">
    <property type="protein sequence ID" value="MDM5272507.1"/>
    <property type="molecule type" value="Genomic_DNA"/>
</dbReference>
<evidence type="ECO:0000313" key="5">
    <source>
        <dbReference type="EMBL" id="MDM5272507.1"/>
    </source>
</evidence>
<evidence type="ECO:0000313" key="6">
    <source>
        <dbReference type="Proteomes" id="UP001169069"/>
    </source>
</evidence>
<dbReference type="PANTHER" id="PTHR31302">
    <property type="entry name" value="TRANSMEMBRANE PROTEIN WITH METALLOPHOSPHOESTERASE DOMAIN-RELATED"/>
    <property type="match status" value="1"/>
</dbReference>
<keyword evidence="1" id="KW-0479">Metal-binding</keyword>
<reference evidence="5" key="1">
    <citation type="submission" date="2023-01" db="EMBL/GenBank/DDBJ databases">
        <title>Sulfurovum sp. zt1-1 genome assembly.</title>
        <authorList>
            <person name="Wang J."/>
        </authorList>
    </citation>
    <scope>NUCLEOTIDE SEQUENCE</scope>
    <source>
        <strain evidence="5">Zt1-1</strain>
    </source>
</reference>
<feature type="transmembrane region" description="Helical" evidence="3">
    <location>
        <begin position="6"/>
        <end position="26"/>
    </location>
</feature>
<evidence type="ECO:0000256" key="1">
    <source>
        <dbReference type="ARBA" id="ARBA00022723"/>
    </source>
</evidence>
<dbReference type="Gene3D" id="3.60.21.10">
    <property type="match status" value="1"/>
</dbReference>
<proteinExistence type="predicted"/>
<dbReference type="InterPro" id="IPR051158">
    <property type="entry name" value="Metallophosphoesterase_sf"/>
</dbReference>
<dbReference type="Pfam" id="PF00149">
    <property type="entry name" value="Metallophos"/>
    <property type="match status" value="1"/>
</dbReference>
<keyword evidence="6" id="KW-1185">Reference proteome</keyword>
<evidence type="ECO:0000259" key="4">
    <source>
        <dbReference type="Pfam" id="PF00149"/>
    </source>
</evidence>
<dbReference type="CDD" id="cd07385">
    <property type="entry name" value="MPP_YkuE_C"/>
    <property type="match status" value="1"/>
</dbReference>
<dbReference type="Proteomes" id="UP001169069">
    <property type="component" value="Unassembled WGS sequence"/>
</dbReference>
<protein>
    <submittedName>
        <fullName evidence="5">Metallophosphoesterase</fullName>
    </submittedName>
</protein>